<evidence type="ECO:0000256" key="2">
    <source>
        <dbReference type="SAM" id="Phobius"/>
    </source>
</evidence>
<feature type="transmembrane region" description="Helical" evidence="2">
    <location>
        <begin position="396"/>
        <end position="418"/>
    </location>
</feature>
<feature type="transmembrane region" description="Helical" evidence="2">
    <location>
        <begin position="311"/>
        <end position="334"/>
    </location>
</feature>
<dbReference type="HOGENOM" id="CLU_026983_1_0_9"/>
<name>G5INP8_9FIRM</name>
<dbReference type="EMBL" id="ADLN01000128">
    <property type="protein sequence ID" value="EHI56922.1"/>
    <property type="molecule type" value="Genomic_DNA"/>
</dbReference>
<feature type="transmembrane region" description="Helical" evidence="2">
    <location>
        <begin position="482"/>
        <end position="505"/>
    </location>
</feature>
<dbReference type="PANTHER" id="PTHR22946">
    <property type="entry name" value="DIENELACTONE HYDROLASE DOMAIN-CONTAINING PROTEIN-RELATED"/>
    <property type="match status" value="1"/>
</dbReference>
<comment type="similarity">
    <text evidence="1">Belongs to the AB hydrolase superfamily. FUS2 hydrolase family.</text>
</comment>
<dbReference type="RefSeq" id="WP_006783114.1">
    <property type="nucleotide sequence ID" value="NZ_CP040506.1"/>
</dbReference>
<dbReference type="PANTHER" id="PTHR22946:SF8">
    <property type="entry name" value="ACETYL XYLAN ESTERASE DOMAIN-CONTAINING PROTEIN"/>
    <property type="match status" value="1"/>
</dbReference>
<reference evidence="4 5" key="1">
    <citation type="submission" date="2011-08" db="EMBL/GenBank/DDBJ databases">
        <title>The Genome Sequence of Clostridium hathewayi WAL-18680.</title>
        <authorList>
            <consortium name="The Broad Institute Genome Sequencing Platform"/>
            <person name="Earl A."/>
            <person name="Ward D."/>
            <person name="Feldgarden M."/>
            <person name="Gevers D."/>
            <person name="Finegold S.M."/>
            <person name="Summanen P.H."/>
            <person name="Molitoris D.R."/>
            <person name="Song M."/>
            <person name="Daigneault M."/>
            <person name="Allen-Vercoe E."/>
            <person name="Young S.K."/>
            <person name="Zeng Q."/>
            <person name="Gargeya S."/>
            <person name="Fitzgerald M."/>
            <person name="Haas B."/>
            <person name="Abouelleil A."/>
            <person name="Alvarado L."/>
            <person name="Arachchi H.M."/>
            <person name="Berlin A."/>
            <person name="Brown A."/>
            <person name="Chapman S.B."/>
            <person name="Chen Z."/>
            <person name="Dunbar C."/>
            <person name="Freedman E."/>
            <person name="Gearin G."/>
            <person name="Gellesch M."/>
            <person name="Goldberg J."/>
            <person name="Griggs A."/>
            <person name="Gujja S."/>
            <person name="Heiman D."/>
            <person name="Howarth C."/>
            <person name="Larson L."/>
            <person name="Lui A."/>
            <person name="MacDonald P.J.P."/>
            <person name="Montmayeur A."/>
            <person name="Murphy C."/>
            <person name="Neiman D."/>
            <person name="Pearson M."/>
            <person name="Priest M."/>
            <person name="Roberts A."/>
            <person name="Saif S."/>
            <person name="Shea T."/>
            <person name="Shenoy N."/>
            <person name="Sisk P."/>
            <person name="Stolte C."/>
            <person name="Sykes S."/>
            <person name="Wortman J."/>
            <person name="Nusbaum C."/>
            <person name="Birren B."/>
        </authorList>
    </citation>
    <scope>NUCLEOTIDE SEQUENCE [LARGE SCALE GENOMIC DNA]</scope>
    <source>
        <strain evidence="4 5">WAL-18680</strain>
    </source>
</reference>
<accession>G5INP8</accession>
<dbReference type="AlphaFoldDB" id="G5INP8"/>
<feature type="transmembrane region" description="Helical" evidence="2">
    <location>
        <begin position="517"/>
        <end position="537"/>
    </location>
</feature>
<feature type="transmembrane region" description="Helical" evidence="2">
    <location>
        <begin position="354"/>
        <end position="376"/>
    </location>
</feature>
<gene>
    <name evidence="4" type="ORF">HMPREF9473_05126</name>
</gene>
<dbReference type="Proteomes" id="UP000005384">
    <property type="component" value="Unassembled WGS sequence"/>
</dbReference>
<dbReference type="InterPro" id="IPR050261">
    <property type="entry name" value="FrsA_esterase"/>
</dbReference>
<evidence type="ECO:0000256" key="1">
    <source>
        <dbReference type="ARBA" id="ARBA00038115"/>
    </source>
</evidence>
<dbReference type="SUPFAM" id="SSF53474">
    <property type="entry name" value="alpha/beta-Hydrolases"/>
    <property type="match status" value="1"/>
</dbReference>
<evidence type="ECO:0000313" key="5">
    <source>
        <dbReference type="Proteomes" id="UP000005384"/>
    </source>
</evidence>
<keyword evidence="2" id="KW-0472">Membrane</keyword>
<dbReference type="PATRIC" id="fig|742737.3.peg.5119"/>
<feature type="domain" description="AB hydrolase-1" evidence="3">
    <location>
        <begin position="74"/>
        <end position="204"/>
    </location>
</feature>
<feature type="transmembrane region" description="Helical" evidence="2">
    <location>
        <begin position="557"/>
        <end position="573"/>
    </location>
</feature>
<sequence length="607" mass="67140">MENRKKQAKKWCCIAIVCMLISMIGASMIQSNGGNVTVKEIKWETTQGFEMSGLLFLPKQAGPEQKAPGIVTSHGMFNNKEMQDANYIELARRGYVVLAQDMPSHGNSDNVGDVGTILTGLYESVKYLATLNCVDTEQIGITGHSLGGMSSNVAITLDNMAEKPLISAVLLNCADATYVDDAGDYTDVYGDRTAGIVAAQYDEFFMVDTDAAGNQTSPRDYVQNKNAQSFLYGGTDPTGLELRQSDTIYYNQEDGTKAARVIYNPKITHPWSHFSKRATTDVIQFFDHAFGAPNPIDADNQIWQWKEALNLLGLIAFGIFIVTLTTLLVFTKVFEDLRAKEIVEPAAITKEGKIWFLGSIAAGALFGTLVYLPVMMNAKTFTMFKDPWSQSETWGIGLWACVCGVFAILSMIVSYYCYGKKNGVDLKTSGVILPAATWVKTVALALTVICAAFTCVFFADYFFQTDFRIWTLAVKAFEKDKIVTSLFPYMPLLLVYYIANSVAVNCFNYNSIGRKKWVNTAIIAVTSALPAIILLIIQYSKFFTTGFLAWPDANMQIVWLFPFLVILPVTVVISRKIYQVTRNPYIAGIINGVIVALISCSNTLTWK</sequence>
<proteinExistence type="inferred from homology"/>
<dbReference type="InterPro" id="IPR000073">
    <property type="entry name" value="AB_hydrolase_1"/>
</dbReference>
<dbReference type="Gene3D" id="3.40.50.1820">
    <property type="entry name" value="alpha/beta hydrolase"/>
    <property type="match status" value="1"/>
</dbReference>
<feature type="transmembrane region" description="Helical" evidence="2">
    <location>
        <begin position="438"/>
        <end position="462"/>
    </location>
</feature>
<keyword evidence="2" id="KW-1133">Transmembrane helix</keyword>
<evidence type="ECO:0000259" key="3">
    <source>
        <dbReference type="Pfam" id="PF12697"/>
    </source>
</evidence>
<keyword evidence="2" id="KW-0812">Transmembrane</keyword>
<organism evidence="4 5">
    <name type="scientific">Hungatella hathewayi WAL-18680</name>
    <dbReference type="NCBI Taxonomy" id="742737"/>
    <lineage>
        <taxon>Bacteria</taxon>
        <taxon>Bacillati</taxon>
        <taxon>Bacillota</taxon>
        <taxon>Clostridia</taxon>
        <taxon>Lachnospirales</taxon>
        <taxon>Lachnospiraceae</taxon>
        <taxon>Hungatella</taxon>
    </lineage>
</organism>
<evidence type="ECO:0000313" key="4">
    <source>
        <dbReference type="EMBL" id="EHI56922.1"/>
    </source>
</evidence>
<comment type="caution">
    <text evidence="4">The sequence shown here is derived from an EMBL/GenBank/DDBJ whole genome shotgun (WGS) entry which is preliminary data.</text>
</comment>
<dbReference type="Pfam" id="PF12697">
    <property type="entry name" value="Abhydrolase_6"/>
    <property type="match status" value="1"/>
</dbReference>
<keyword evidence="5" id="KW-1185">Reference proteome</keyword>
<dbReference type="InterPro" id="IPR029058">
    <property type="entry name" value="AB_hydrolase_fold"/>
</dbReference>
<feature type="transmembrane region" description="Helical" evidence="2">
    <location>
        <begin position="585"/>
        <end position="604"/>
    </location>
</feature>
<feature type="transmembrane region" description="Helical" evidence="2">
    <location>
        <begin position="12"/>
        <end position="29"/>
    </location>
</feature>
<dbReference type="OrthoDB" id="9780269at2"/>
<protein>
    <recommendedName>
        <fullName evidence="3">AB hydrolase-1 domain-containing protein</fullName>
    </recommendedName>
</protein>